<dbReference type="KEGG" id="mku:I2456_02685"/>
<evidence type="ECO:0000313" key="2">
    <source>
        <dbReference type="Proteomes" id="UP000663583"/>
    </source>
</evidence>
<accession>A0AAX1JHQ9</accession>
<reference evidence="1" key="1">
    <citation type="submission" date="2020-11" db="EMBL/GenBank/DDBJ databases">
        <title>Intraspecies plasmid and genomic variation of Mycobacterium kubicae revealed by the complete genome sequences of two clinical isolates.</title>
        <authorList>
            <person name="Hendrix J.R."/>
            <person name="Epperson L.E."/>
            <person name="Honda J.R."/>
            <person name="Strong M."/>
        </authorList>
    </citation>
    <scope>NUCLEOTIDE SEQUENCE</scope>
    <source>
        <strain evidence="1">JCM 13573</strain>
    </source>
</reference>
<proteinExistence type="predicted"/>
<dbReference type="AlphaFoldDB" id="A0AAX1JHQ9"/>
<protein>
    <submittedName>
        <fullName evidence="1">Uncharacterized protein</fullName>
    </submittedName>
</protein>
<sequence>MSRNPYVGDIMWIIEVNVAGHRYTREIPNLRRRSFRFNPRTLHWPVTRHSPAA</sequence>
<name>A0AAX1JHQ9_9MYCO</name>
<dbReference type="RefSeq" id="WP_163703770.1">
    <property type="nucleotide sequence ID" value="NZ_BLKU01000002.1"/>
</dbReference>
<organism evidence="1 2">
    <name type="scientific">Mycobacterium kubicae</name>
    <dbReference type="NCBI Taxonomy" id="120959"/>
    <lineage>
        <taxon>Bacteria</taxon>
        <taxon>Bacillati</taxon>
        <taxon>Actinomycetota</taxon>
        <taxon>Actinomycetes</taxon>
        <taxon>Mycobacteriales</taxon>
        <taxon>Mycobacteriaceae</taxon>
        <taxon>Mycobacterium</taxon>
        <taxon>Mycobacterium simiae complex</taxon>
    </lineage>
</organism>
<dbReference type="EMBL" id="CP065047">
    <property type="protein sequence ID" value="QPI41044.1"/>
    <property type="molecule type" value="Genomic_DNA"/>
</dbReference>
<dbReference type="Proteomes" id="UP000663583">
    <property type="component" value="Chromosome"/>
</dbReference>
<gene>
    <name evidence="1" type="ORF">I2456_02685</name>
</gene>
<evidence type="ECO:0000313" key="1">
    <source>
        <dbReference type="EMBL" id="QPI41044.1"/>
    </source>
</evidence>